<protein>
    <submittedName>
        <fullName evidence="1">Uncharacterized protein</fullName>
    </submittedName>
</protein>
<dbReference type="AlphaFoldDB" id="A0A427AV28"/>
<evidence type="ECO:0000313" key="2">
    <source>
        <dbReference type="Proteomes" id="UP000287651"/>
    </source>
</evidence>
<feature type="non-terminal residue" evidence="1">
    <location>
        <position position="1"/>
    </location>
</feature>
<proteinExistence type="predicted"/>
<accession>A0A427AV28</accession>
<dbReference type="EMBL" id="AMZH03001262">
    <property type="protein sequence ID" value="RRT79977.1"/>
    <property type="molecule type" value="Genomic_DNA"/>
</dbReference>
<reference evidence="1 2" key="1">
    <citation type="journal article" date="2014" name="Agronomy (Basel)">
        <title>A Draft Genome Sequence for Ensete ventricosum, the Drought-Tolerant Tree Against Hunger.</title>
        <authorList>
            <person name="Harrison J."/>
            <person name="Moore K.A."/>
            <person name="Paszkiewicz K."/>
            <person name="Jones T."/>
            <person name="Grant M."/>
            <person name="Ambacheew D."/>
            <person name="Muzemil S."/>
            <person name="Studholme D.J."/>
        </authorList>
    </citation>
    <scope>NUCLEOTIDE SEQUENCE [LARGE SCALE GENOMIC DNA]</scope>
</reference>
<organism evidence="1 2">
    <name type="scientific">Ensete ventricosum</name>
    <name type="common">Abyssinian banana</name>
    <name type="synonym">Musa ensete</name>
    <dbReference type="NCBI Taxonomy" id="4639"/>
    <lineage>
        <taxon>Eukaryota</taxon>
        <taxon>Viridiplantae</taxon>
        <taxon>Streptophyta</taxon>
        <taxon>Embryophyta</taxon>
        <taxon>Tracheophyta</taxon>
        <taxon>Spermatophyta</taxon>
        <taxon>Magnoliopsida</taxon>
        <taxon>Liliopsida</taxon>
        <taxon>Zingiberales</taxon>
        <taxon>Musaceae</taxon>
        <taxon>Ensete</taxon>
    </lineage>
</organism>
<gene>
    <name evidence="1" type="ORF">B296_00012254</name>
</gene>
<sequence length="102" mass="11155">CRALDARFCSQRFLISSDLTCPNLYPGVGERHCRAGRNCRRGSRRDSGGRGSATSGRDDWAVIVEENDGDSRWQRAGRPGDGRGVVARARGCYDEGFVGLYG</sequence>
<comment type="caution">
    <text evidence="1">The sequence shown here is derived from an EMBL/GenBank/DDBJ whole genome shotgun (WGS) entry which is preliminary data.</text>
</comment>
<dbReference type="Proteomes" id="UP000287651">
    <property type="component" value="Unassembled WGS sequence"/>
</dbReference>
<name>A0A427AV28_ENSVE</name>
<evidence type="ECO:0000313" key="1">
    <source>
        <dbReference type="EMBL" id="RRT79977.1"/>
    </source>
</evidence>